<dbReference type="Proteomes" id="UP000016960">
    <property type="component" value="Unassembled WGS sequence"/>
</dbReference>
<comment type="subcellular location">
    <subcellularLocation>
        <location evidence="1">Cell outer membrane</location>
        <topology evidence="1">Multi-pass membrane protein</topology>
    </subcellularLocation>
</comment>
<feature type="signal peptide" evidence="15">
    <location>
        <begin position="1"/>
        <end position="26"/>
    </location>
</feature>
<keyword evidence="7 15" id="KW-0732">Signal</keyword>
<dbReference type="GO" id="GO:0006811">
    <property type="term" value="P:monoatomic ion transport"/>
    <property type="evidence" value="ECO:0007669"/>
    <property type="project" value="UniProtKB-KW"/>
</dbReference>
<keyword evidence="9" id="KW-0406">Ion transport</keyword>
<name>U5D6T8_9CHRO</name>
<proteinExistence type="inferred from homology"/>
<evidence type="ECO:0000256" key="15">
    <source>
        <dbReference type="SAM" id="SignalP"/>
    </source>
</evidence>
<evidence type="ECO:0000256" key="4">
    <source>
        <dbReference type="ARBA" id="ARBA00022452"/>
    </source>
</evidence>
<keyword evidence="8" id="KW-0625">Polysaccharide transport</keyword>
<evidence type="ECO:0000256" key="5">
    <source>
        <dbReference type="ARBA" id="ARBA00022597"/>
    </source>
</evidence>
<evidence type="ECO:0000256" key="2">
    <source>
        <dbReference type="ARBA" id="ARBA00009450"/>
    </source>
</evidence>
<evidence type="ECO:0000256" key="3">
    <source>
        <dbReference type="ARBA" id="ARBA00022448"/>
    </source>
</evidence>
<comment type="similarity">
    <text evidence="2">Belongs to the BexD/CtrA/VexA family.</text>
</comment>
<comment type="caution">
    <text evidence="19">The sequence shown here is derived from an EMBL/GenBank/DDBJ whole genome shotgun (WGS) entry which is preliminary data.</text>
</comment>
<feature type="domain" description="Soluble ligand binding" evidence="17">
    <location>
        <begin position="380"/>
        <end position="421"/>
    </location>
</feature>
<dbReference type="GO" id="GO:0015288">
    <property type="term" value="F:porin activity"/>
    <property type="evidence" value="ECO:0007669"/>
    <property type="project" value="UniProtKB-KW"/>
</dbReference>
<evidence type="ECO:0000256" key="11">
    <source>
        <dbReference type="ARBA" id="ARBA00023136"/>
    </source>
</evidence>
<evidence type="ECO:0000256" key="13">
    <source>
        <dbReference type="ARBA" id="ARBA00023237"/>
    </source>
</evidence>
<dbReference type="Pfam" id="PF02563">
    <property type="entry name" value="Poly_export"/>
    <property type="match status" value="1"/>
</dbReference>
<evidence type="ECO:0000256" key="12">
    <source>
        <dbReference type="ARBA" id="ARBA00023139"/>
    </source>
</evidence>
<keyword evidence="14" id="KW-0449">Lipoprotein</keyword>
<dbReference type="STRING" id="582515.KR51_00029100"/>
<evidence type="ECO:0000256" key="9">
    <source>
        <dbReference type="ARBA" id="ARBA00023065"/>
    </source>
</evidence>
<evidence type="ECO:0000313" key="20">
    <source>
        <dbReference type="Proteomes" id="UP000016960"/>
    </source>
</evidence>
<keyword evidence="4" id="KW-1134">Transmembrane beta strand</keyword>
<keyword evidence="13" id="KW-0998">Cell outer membrane</keyword>
<dbReference type="InterPro" id="IPR003715">
    <property type="entry name" value="Poly_export_N"/>
</dbReference>
<gene>
    <name evidence="19" type="ORF">KR51_00029100</name>
</gene>
<evidence type="ECO:0000256" key="6">
    <source>
        <dbReference type="ARBA" id="ARBA00022692"/>
    </source>
</evidence>
<dbReference type="PANTHER" id="PTHR33619:SF3">
    <property type="entry name" value="POLYSACCHARIDE EXPORT PROTEIN GFCE-RELATED"/>
    <property type="match status" value="1"/>
</dbReference>
<dbReference type="EMBL" id="ASSJ01000076">
    <property type="protein sequence ID" value="ERN40373.1"/>
    <property type="molecule type" value="Genomic_DNA"/>
</dbReference>
<feature type="domain" description="SLBB" evidence="18">
    <location>
        <begin position="279"/>
        <end position="344"/>
    </location>
</feature>
<evidence type="ECO:0000259" key="17">
    <source>
        <dbReference type="Pfam" id="PF10531"/>
    </source>
</evidence>
<dbReference type="Pfam" id="PF10531">
    <property type="entry name" value="SLBB"/>
    <property type="match status" value="2"/>
</dbReference>
<evidence type="ECO:0000256" key="7">
    <source>
        <dbReference type="ARBA" id="ARBA00022729"/>
    </source>
</evidence>
<dbReference type="Pfam" id="PF22461">
    <property type="entry name" value="SLBB_2"/>
    <property type="match status" value="1"/>
</dbReference>
<dbReference type="GO" id="GO:0046930">
    <property type="term" value="C:pore complex"/>
    <property type="evidence" value="ECO:0007669"/>
    <property type="project" value="UniProtKB-KW"/>
</dbReference>
<dbReference type="AlphaFoldDB" id="U5D6T8"/>
<feature type="domain" description="Soluble ligand binding" evidence="17">
    <location>
        <begin position="148"/>
        <end position="201"/>
    </location>
</feature>
<dbReference type="PANTHER" id="PTHR33619">
    <property type="entry name" value="POLYSACCHARIDE EXPORT PROTEIN GFCE-RELATED"/>
    <property type="match status" value="1"/>
</dbReference>
<dbReference type="GO" id="GO:0015159">
    <property type="term" value="F:polysaccharide transmembrane transporter activity"/>
    <property type="evidence" value="ECO:0007669"/>
    <property type="project" value="InterPro"/>
</dbReference>
<protein>
    <submittedName>
        <fullName evidence="19">Periplasmic protein involved in polysaccharide export</fullName>
    </submittedName>
</protein>
<keyword evidence="5" id="KW-0762">Sugar transport</keyword>
<keyword evidence="12" id="KW-0564">Palmitate</keyword>
<evidence type="ECO:0000313" key="19">
    <source>
        <dbReference type="EMBL" id="ERN40373.1"/>
    </source>
</evidence>
<dbReference type="GO" id="GO:0009279">
    <property type="term" value="C:cell outer membrane"/>
    <property type="evidence" value="ECO:0007669"/>
    <property type="project" value="UniProtKB-SubCell"/>
</dbReference>
<reference evidence="19 20" key="1">
    <citation type="submission" date="2013-05" db="EMBL/GenBank/DDBJ databases">
        <title>Draft genome sequence of Rubidibacter lacunae KORDI 51-2.</title>
        <authorList>
            <person name="Choi D.H."/>
            <person name="Noh J.H."/>
            <person name="Kwon K.-K."/>
            <person name="Lee J.-H."/>
            <person name="Ryu J.-Y."/>
        </authorList>
    </citation>
    <scope>NUCLEOTIDE SEQUENCE [LARGE SCALE GENOMIC DNA]</scope>
    <source>
        <strain evidence="19 20">KORDI 51-2</strain>
    </source>
</reference>
<dbReference type="InterPro" id="IPR049712">
    <property type="entry name" value="Poly_export"/>
</dbReference>
<dbReference type="RefSeq" id="WP_022608490.1">
    <property type="nucleotide sequence ID" value="NZ_ASSJ01000076.1"/>
</dbReference>
<dbReference type="InterPro" id="IPR054765">
    <property type="entry name" value="SLBB_dom"/>
</dbReference>
<evidence type="ECO:0000256" key="10">
    <source>
        <dbReference type="ARBA" id="ARBA00023114"/>
    </source>
</evidence>
<evidence type="ECO:0000256" key="1">
    <source>
        <dbReference type="ARBA" id="ARBA00004571"/>
    </source>
</evidence>
<dbReference type="InterPro" id="IPR019554">
    <property type="entry name" value="Soluble_ligand-bd"/>
</dbReference>
<keyword evidence="3" id="KW-0813">Transport</keyword>
<keyword evidence="20" id="KW-1185">Reference proteome</keyword>
<sequence length="484" mass="52532">MNGRRVIAASGLMLVAWWTSASTTHAQSLSPLAFPASPDQGVNENTQPRDFFELPVTSATEFERIESPYTLGPGDLLRVEIFNVPEYSGTYLVSVDGTLSVPIIGSFDVENLTVPEATEFIIERFTPVLQQPIVTVSVATPRPLRIALGGEIVRPGTYTVSPLNEGQFPKLSDVIKQAGGLTQAADVGAIQIRRFFQGQERIILVDLWKLLQESELAQDVSLRDGDRIFIPDLDSLNLARQRRLSAASFTPIEQQPIEVSLVGEVFRRGPFSLPGGSPTNPVTVTVAIGEAGGITNFADVRNVEVRRLTSTGEEQVIPVDLWKLISEGDLRQDIILQAGDAIVVPRAENQKIDEAEALATASFAPETISVNIVGEGRGRGTVQIPANTPLSHALISTGGFSNRARRGSVKLVRLNPDGTVTRKKYSVDFDAPIDDEENPRLQNNDTIVVSRSIFALISDSVASVLDPVGRVFAVGRIFNDNPFE</sequence>
<organism evidence="19 20">
    <name type="scientific">Rubidibacter lacunae KORDI 51-2</name>
    <dbReference type="NCBI Taxonomy" id="582515"/>
    <lineage>
        <taxon>Bacteria</taxon>
        <taxon>Bacillati</taxon>
        <taxon>Cyanobacteriota</taxon>
        <taxon>Cyanophyceae</taxon>
        <taxon>Oscillatoriophycideae</taxon>
        <taxon>Chroococcales</taxon>
        <taxon>Aphanothecaceae</taxon>
        <taxon>Rubidibacter</taxon>
    </lineage>
</organism>
<evidence type="ECO:0000256" key="14">
    <source>
        <dbReference type="ARBA" id="ARBA00023288"/>
    </source>
</evidence>
<evidence type="ECO:0000259" key="18">
    <source>
        <dbReference type="Pfam" id="PF22461"/>
    </source>
</evidence>
<accession>U5D6T8</accession>
<keyword evidence="6" id="KW-0812">Transmembrane</keyword>
<evidence type="ECO:0000256" key="8">
    <source>
        <dbReference type="ARBA" id="ARBA00023047"/>
    </source>
</evidence>
<dbReference type="eggNOG" id="COG1596">
    <property type="taxonomic scope" value="Bacteria"/>
</dbReference>
<feature type="chain" id="PRO_5004658681" evidence="15">
    <location>
        <begin position="27"/>
        <end position="484"/>
    </location>
</feature>
<feature type="domain" description="Polysaccharide export protein N-terminal" evidence="16">
    <location>
        <begin position="66"/>
        <end position="138"/>
    </location>
</feature>
<dbReference type="OrthoDB" id="9793939at2"/>
<dbReference type="Gene3D" id="3.10.560.10">
    <property type="entry name" value="Outer membrane lipoprotein wza domain like"/>
    <property type="match status" value="3"/>
</dbReference>
<keyword evidence="11" id="KW-0472">Membrane</keyword>
<dbReference type="InParanoid" id="U5D6T8"/>
<keyword evidence="10" id="KW-0626">Porin</keyword>
<evidence type="ECO:0000259" key="16">
    <source>
        <dbReference type="Pfam" id="PF02563"/>
    </source>
</evidence>